<dbReference type="Pfam" id="PF10313">
    <property type="entry name" value="DUF2415"/>
    <property type="match status" value="1"/>
</dbReference>
<dbReference type="InterPro" id="IPR019417">
    <property type="entry name" value="DUF2415"/>
</dbReference>
<dbReference type="SUPFAM" id="SSF50969">
    <property type="entry name" value="YVTN repeat-like/Quinoprotein amine dehydrogenase"/>
    <property type="match status" value="1"/>
</dbReference>
<dbReference type="EMBL" id="CAJMWY010000664">
    <property type="protein sequence ID" value="CAE6442894.1"/>
    <property type="molecule type" value="Genomic_DNA"/>
</dbReference>
<evidence type="ECO:0000313" key="2">
    <source>
        <dbReference type="EMBL" id="CAE6442894.1"/>
    </source>
</evidence>
<name>A0A8H3AXM9_9AGAM</name>
<evidence type="ECO:0000259" key="1">
    <source>
        <dbReference type="Pfam" id="PF10313"/>
    </source>
</evidence>
<comment type="caution">
    <text evidence="2">The sequence shown here is derived from an EMBL/GenBank/DDBJ whole genome shotgun (WGS) entry which is preliminary data.</text>
</comment>
<reference evidence="2" key="1">
    <citation type="submission" date="2021-01" db="EMBL/GenBank/DDBJ databases">
        <authorList>
            <person name="Kaushik A."/>
        </authorList>
    </citation>
    <scope>NUCLEOTIDE SEQUENCE</scope>
    <source>
        <strain evidence="2">AG4-RS23</strain>
    </source>
</reference>
<dbReference type="InterPro" id="IPR011044">
    <property type="entry name" value="Quino_amine_DH_bsu"/>
</dbReference>
<protein>
    <recommendedName>
        <fullName evidence="1">DUF2415 domain-containing protein</fullName>
    </recommendedName>
</protein>
<dbReference type="Proteomes" id="UP000663861">
    <property type="component" value="Unassembled WGS sequence"/>
</dbReference>
<proteinExistence type="predicted"/>
<organism evidence="2 3">
    <name type="scientific">Rhizoctonia solani</name>
    <dbReference type="NCBI Taxonomy" id="456999"/>
    <lineage>
        <taxon>Eukaryota</taxon>
        <taxon>Fungi</taxon>
        <taxon>Dikarya</taxon>
        <taxon>Basidiomycota</taxon>
        <taxon>Agaricomycotina</taxon>
        <taxon>Agaricomycetes</taxon>
        <taxon>Cantharellales</taxon>
        <taxon>Ceratobasidiaceae</taxon>
        <taxon>Rhizoctonia</taxon>
    </lineage>
</organism>
<dbReference type="AlphaFoldDB" id="A0A8H3AXM9"/>
<sequence length="241" mass="25935">MTDPEPKHTCIIVSNNNKCIRLFDVDTRESASSKESGMMELTGSVKLRTPTNHVLVSPDGWAMLAVALSTLNASDPIPCRTQLYLGTVLKRPPVCGGIARRPVESSPASSTSSLLSPYLGAPRAYDSRFAGAYTNTEQFLGHGIRSLRFSPAGGNLEMLIFTEDTSHAYVIDAQTFSEHQALNVPTAPRDGPASPLRDPVRLPPTADCGHPSAGMGGYYIPGKGRNTRGEVPSWPPLHIYC</sequence>
<feature type="domain" description="DUF2415" evidence="1">
    <location>
        <begin position="144"/>
        <end position="181"/>
    </location>
</feature>
<evidence type="ECO:0000313" key="3">
    <source>
        <dbReference type="Proteomes" id="UP000663861"/>
    </source>
</evidence>
<accession>A0A8H3AXM9</accession>
<gene>
    <name evidence="2" type="ORF">RDB_LOCUS43048</name>
</gene>